<dbReference type="EMBL" id="KX485852">
    <property type="protein sequence ID" value="AOO88216.1"/>
    <property type="molecule type" value="Genomic_DNA"/>
</dbReference>
<accession>A0A1B8RJ03</accession>
<evidence type="ECO:0000313" key="1">
    <source>
        <dbReference type="EMBL" id="AOO88216.1"/>
    </source>
</evidence>
<dbReference type="AlphaFoldDB" id="A0A1B8RJ03"/>
<dbReference type="RefSeq" id="WP_018245336.1">
    <property type="nucleotide sequence ID" value="NZ_CP050086.1"/>
</dbReference>
<dbReference type="NCBIfam" id="TIGR01484">
    <property type="entry name" value="HAD-SF-IIB"/>
    <property type="match status" value="1"/>
</dbReference>
<dbReference type="InterPro" id="IPR036412">
    <property type="entry name" value="HAD-like_sf"/>
</dbReference>
<dbReference type="Gene3D" id="3.40.50.1000">
    <property type="entry name" value="HAD superfamily/HAD-like"/>
    <property type="match status" value="2"/>
</dbReference>
<organism evidence="1">
    <name type="scientific">Rhizobium leguminosarum bv. trifolii</name>
    <dbReference type="NCBI Taxonomy" id="386"/>
    <lineage>
        <taxon>Bacteria</taxon>
        <taxon>Pseudomonadati</taxon>
        <taxon>Pseudomonadota</taxon>
        <taxon>Alphaproteobacteria</taxon>
        <taxon>Hyphomicrobiales</taxon>
        <taxon>Rhizobiaceae</taxon>
        <taxon>Rhizobium/Agrobacterium group</taxon>
        <taxon>Rhizobium</taxon>
    </lineage>
</organism>
<dbReference type="InterPro" id="IPR006379">
    <property type="entry name" value="HAD-SF_hydro_IIB"/>
</dbReference>
<dbReference type="Pfam" id="PF08282">
    <property type="entry name" value="Hydrolase_3"/>
    <property type="match status" value="1"/>
</dbReference>
<reference evidence="1" key="1">
    <citation type="journal article" date="2015" name="BMC Genomics">
        <title>Transcriptome profiling of a Rhizobium leguminosarum bv. trifolii rosR mutant reveals the role of the transcriptional regulator RosR in motility, synthesis of cell-surface components, and other cellular processes.</title>
        <authorList>
            <person name="Rachwal K."/>
            <person name="Matczynska E."/>
            <person name="Janczarek M."/>
        </authorList>
    </citation>
    <scope>NUCLEOTIDE SEQUENCE</scope>
    <source>
        <strain evidence="1">Rt24.2</strain>
    </source>
</reference>
<sequence length="270" mass="29766">MRAIVEMPLEDAGRIHTLFADIDDTLTTDGRLPACAYQALERLLDAGIAVAPITGRPAGWCDMIARMWPVSGVVGENGAFYFSYDQHSRRMRRVFAISSDQRADDRKRLETVRARILAEVPGTAISADQLYREADLAIDFSEDVPSLPASAVDRIKRIFEEEGAVAKVSSIHVNGWYGAYDKLTMTRRFAADVLGLDIDRDKDKVVFVGDSPNDAPMFHFFPNACGVANVLHFQGRIEAEPTYVTAAEGGQGFVEVADRLLEARKGRPTA</sequence>
<proteinExistence type="predicted"/>
<reference evidence="1" key="2">
    <citation type="journal article" date="2016" name="Front. Microbiol.">
        <title>The Regulatory Protein RosR Affects Rhizobium leguminosarum bv. trifolii Protein Profiles, Cell Surface Properties, and Symbiosis with Clover.</title>
        <authorList>
            <person name="Rachwal K."/>
            <person name="Boguszewska A."/>
            <person name="Kopcinska J."/>
            <person name="Karas M."/>
            <person name="Tchorzewski M."/>
            <person name="Janczarek M."/>
        </authorList>
    </citation>
    <scope>NUCLEOTIDE SEQUENCE</scope>
    <source>
        <strain evidence="1">Rt24.2</strain>
    </source>
</reference>
<dbReference type="GO" id="GO:0016791">
    <property type="term" value="F:phosphatase activity"/>
    <property type="evidence" value="ECO:0007669"/>
    <property type="project" value="UniProtKB-ARBA"/>
</dbReference>
<dbReference type="SUPFAM" id="SSF56784">
    <property type="entry name" value="HAD-like"/>
    <property type="match status" value="1"/>
</dbReference>
<dbReference type="GeneID" id="61426766"/>
<dbReference type="InterPro" id="IPR023214">
    <property type="entry name" value="HAD_sf"/>
</dbReference>
<name>A0A1B8RJ03_RHILT</name>
<protein>
    <submittedName>
        <fullName evidence="1">HAD family hydrolase</fullName>
    </submittedName>
</protein>
<keyword evidence="1" id="KW-0378">Hydrolase</keyword>